<name>A0A7J9NVW1_METMI</name>
<gene>
    <name evidence="1" type="ORF">HNP86_001979</name>
</gene>
<dbReference type="Proteomes" id="UP000564425">
    <property type="component" value="Unassembled WGS sequence"/>
</dbReference>
<dbReference type="RefSeq" id="WP_181501639.1">
    <property type="nucleotide sequence ID" value="NZ_JACDUH010000003.1"/>
</dbReference>
<dbReference type="AlphaFoldDB" id="A0A7J9NVW1"/>
<evidence type="ECO:0000313" key="2">
    <source>
        <dbReference type="Proteomes" id="UP000564425"/>
    </source>
</evidence>
<evidence type="ECO:0000313" key="1">
    <source>
        <dbReference type="EMBL" id="MBA2851820.1"/>
    </source>
</evidence>
<organism evidence="1 2">
    <name type="scientific">Methanococcus maripaludis</name>
    <name type="common">Methanococcus deltae</name>
    <dbReference type="NCBI Taxonomy" id="39152"/>
    <lineage>
        <taxon>Archaea</taxon>
        <taxon>Methanobacteriati</taxon>
        <taxon>Methanobacteriota</taxon>
        <taxon>Methanomada group</taxon>
        <taxon>Methanococci</taxon>
        <taxon>Methanococcales</taxon>
        <taxon>Methanococcaceae</taxon>
        <taxon>Methanococcus</taxon>
    </lineage>
</organism>
<sequence>MKYIITEENLRNLEDILTDEQFDQLACANARHGAVLKINWPDSQLCTVCQNACFGSDDQTCYCDASMTGPNGMECPDYIEKDNDNVR</sequence>
<reference evidence="1 2" key="1">
    <citation type="submission" date="2020-07" db="EMBL/GenBank/DDBJ databases">
        <title>Genomic Encyclopedia of Type Strains, Phase IV (KMG-V): Genome sequencing to study the core and pangenomes of soil and plant-associated prokaryotes.</title>
        <authorList>
            <person name="Whitman W."/>
        </authorList>
    </citation>
    <scope>NUCLEOTIDE SEQUENCE [LARGE SCALE GENOMIC DNA]</scope>
    <source>
        <strain evidence="1 2">A1</strain>
    </source>
</reference>
<accession>A0A7J9NVW1</accession>
<dbReference type="EMBL" id="JACDUH010000003">
    <property type="protein sequence ID" value="MBA2851820.1"/>
    <property type="molecule type" value="Genomic_DNA"/>
</dbReference>
<proteinExistence type="predicted"/>
<protein>
    <submittedName>
        <fullName evidence="1">Uncharacterized protein</fullName>
    </submittedName>
</protein>
<comment type="caution">
    <text evidence="1">The sequence shown here is derived from an EMBL/GenBank/DDBJ whole genome shotgun (WGS) entry which is preliminary data.</text>
</comment>